<dbReference type="OrthoDB" id="1570478at2759"/>
<dbReference type="AlphaFoldDB" id="A0A9Q1GZ74"/>
<sequence>MDLVKDEINVESTIIEKGTTKRDRDQHKVTGPARQIISANKKASFSLTNKRERKRKRVRFTNFSSPLVTTKLKRPYRERSFEGIGEEKKDGYSSLAGTWLVQSLHSLLAGLFIHLLMNSQLRQKRRRGAGEEGRRLHKREAVYEALPLALQRLL</sequence>
<gene>
    <name evidence="2" type="ORF">Cgig2_025740</name>
</gene>
<keyword evidence="1" id="KW-0472">Membrane</keyword>
<keyword evidence="1" id="KW-0812">Transmembrane</keyword>
<comment type="caution">
    <text evidence="2">The sequence shown here is derived from an EMBL/GenBank/DDBJ whole genome shotgun (WGS) entry which is preliminary data.</text>
</comment>
<evidence type="ECO:0000313" key="3">
    <source>
        <dbReference type="Proteomes" id="UP001153076"/>
    </source>
</evidence>
<keyword evidence="1" id="KW-1133">Transmembrane helix</keyword>
<reference evidence="2" key="1">
    <citation type="submission" date="2022-04" db="EMBL/GenBank/DDBJ databases">
        <title>Carnegiea gigantea Genome sequencing and assembly v2.</title>
        <authorList>
            <person name="Copetti D."/>
            <person name="Sanderson M.J."/>
            <person name="Burquez A."/>
            <person name="Wojciechowski M.F."/>
        </authorList>
    </citation>
    <scope>NUCLEOTIDE SEQUENCE</scope>
    <source>
        <strain evidence="2">SGP5-SGP5p</strain>
        <tissue evidence="2">Aerial part</tissue>
    </source>
</reference>
<accession>A0A9Q1GZ74</accession>
<proteinExistence type="predicted"/>
<evidence type="ECO:0000256" key="1">
    <source>
        <dbReference type="SAM" id="Phobius"/>
    </source>
</evidence>
<organism evidence="2 3">
    <name type="scientific">Carnegiea gigantea</name>
    <dbReference type="NCBI Taxonomy" id="171969"/>
    <lineage>
        <taxon>Eukaryota</taxon>
        <taxon>Viridiplantae</taxon>
        <taxon>Streptophyta</taxon>
        <taxon>Embryophyta</taxon>
        <taxon>Tracheophyta</taxon>
        <taxon>Spermatophyta</taxon>
        <taxon>Magnoliopsida</taxon>
        <taxon>eudicotyledons</taxon>
        <taxon>Gunneridae</taxon>
        <taxon>Pentapetalae</taxon>
        <taxon>Caryophyllales</taxon>
        <taxon>Cactineae</taxon>
        <taxon>Cactaceae</taxon>
        <taxon>Cactoideae</taxon>
        <taxon>Echinocereeae</taxon>
        <taxon>Carnegiea</taxon>
    </lineage>
</organism>
<evidence type="ECO:0000313" key="2">
    <source>
        <dbReference type="EMBL" id="KAJ8427178.1"/>
    </source>
</evidence>
<name>A0A9Q1GZ74_9CARY</name>
<feature type="transmembrane region" description="Helical" evidence="1">
    <location>
        <begin position="99"/>
        <end position="117"/>
    </location>
</feature>
<dbReference type="Proteomes" id="UP001153076">
    <property type="component" value="Unassembled WGS sequence"/>
</dbReference>
<keyword evidence="3" id="KW-1185">Reference proteome</keyword>
<protein>
    <submittedName>
        <fullName evidence="2">Uncharacterized protein</fullName>
    </submittedName>
</protein>
<dbReference type="EMBL" id="JAKOGI010001180">
    <property type="protein sequence ID" value="KAJ8427178.1"/>
    <property type="molecule type" value="Genomic_DNA"/>
</dbReference>